<feature type="non-terminal residue" evidence="1">
    <location>
        <position position="1"/>
    </location>
</feature>
<reference evidence="1 2" key="1">
    <citation type="submission" date="2024-04" db="EMBL/GenBank/DDBJ databases">
        <authorList>
            <consortium name="Genoscope - CEA"/>
            <person name="William W."/>
        </authorList>
    </citation>
    <scope>NUCLEOTIDE SEQUENCE [LARGE SCALE GENOMIC DNA]</scope>
</reference>
<evidence type="ECO:0000313" key="2">
    <source>
        <dbReference type="Proteomes" id="UP001497497"/>
    </source>
</evidence>
<evidence type="ECO:0000313" key="1">
    <source>
        <dbReference type="EMBL" id="CAL1541967.1"/>
    </source>
</evidence>
<name>A0AAV2I7N1_LYMST</name>
<comment type="caution">
    <text evidence="1">The sequence shown here is derived from an EMBL/GenBank/DDBJ whole genome shotgun (WGS) entry which is preliminary data.</text>
</comment>
<gene>
    <name evidence="1" type="ORF">GSLYS_00015573001</name>
</gene>
<organism evidence="1 2">
    <name type="scientific">Lymnaea stagnalis</name>
    <name type="common">Great pond snail</name>
    <name type="synonym">Helix stagnalis</name>
    <dbReference type="NCBI Taxonomy" id="6523"/>
    <lineage>
        <taxon>Eukaryota</taxon>
        <taxon>Metazoa</taxon>
        <taxon>Spiralia</taxon>
        <taxon>Lophotrochozoa</taxon>
        <taxon>Mollusca</taxon>
        <taxon>Gastropoda</taxon>
        <taxon>Heterobranchia</taxon>
        <taxon>Euthyneura</taxon>
        <taxon>Panpulmonata</taxon>
        <taxon>Hygrophila</taxon>
        <taxon>Lymnaeoidea</taxon>
        <taxon>Lymnaeidae</taxon>
        <taxon>Lymnaea</taxon>
    </lineage>
</organism>
<dbReference type="EMBL" id="CAXITT010000463">
    <property type="protein sequence ID" value="CAL1541967.1"/>
    <property type="molecule type" value="Genomic_DNA"/>
</dbReference>
<accession>A0AAV2I7N1</accession>
<dbReference type="Proteomes" id="UP001497497">
    <property type="component" value="Unassembled WGS sequence"/>
</dbReference>
<protein>
    <submittedName>
        <fullName evidence="1">Uncharacterized protein</fullName>
    </submittedName>
</protein>
<sequence>SSISSIVESIDSYEKMLDLCGDKGQSEIDEALKRSKPSEMPENLMCFECGEPLVEGENFKRGGRCFASAPQNSFKCMSCEEDDNYGDPPVLTAEVELDRSLPLNDESVNADCDEEMSYEPQENGIDGVVVRSNPTHNVFGSDETIEHLRERLQSQHGVYFIGEGYHSPSIDKESN</sequence>
<proteinExistence type="predicted"/>
<keyword evidence="2" id="KW-1185">Reference proteome</keyword>
<feature type="non-terminal residue" evidence="1">
    <location>
        <position position="175"/>
    </location>
</feature>
<dbReference type="AlphaFoldDB" id="A0AAV2I7N1"/>